<proteinExistence type="predicted"/>
<sequence>MVVTAEVPGQTDQTAIDLNNSLYIHPSDNLGAMLEPISFSGIGYRSWREVLRSLSVKNNLGFTNGKCALPKPDDSKRAPDLQFLSPCYLAFDCFALLLDFLFPYPILQKGFGMYVELEDDSVELAHASVGKMKVEHKVGHYTLDMEVGEWDIMDSGKDSVKLWHKLGFEPVGNDGVVLLPMPVVQLQWQMYLPHSSFLPYFPNLYEFLE</sequence>
<evidence type="ECO:0000313" key="3">
    <source>
        <dbReference type="Proteomes" id="UP000224567"/>
    </source>
</evidence>
<protein>
    <recommendedName>
        <fullName evidence="1">Retrotransposon Copia-like N-terminal domain-containing protein</fullName>
    </recommendedName>
</protein>
<keyword evidence="3" id="KW-1185">Reference proteome</keyword>
<dbReference type="InterPro" id="IPR029472">
    <property type="entry name" value="Copia-like_N"/>
</dbReference>
<reference evidence="3" key="2">
    <citation type="journal article" date="2017" name="J. Anim. Genet.">
        <title>Multiple reference genome sequences of hot pepper reveal the massive evolution of plant disease resistance genes by retroduplication.</title>
        <authorList>
            <person name="Kim S."/>
            <person name="Park J."/>
            <person name="Yeom S.-I."/>
            <person name="Kim Y.-M."/>
            <person name="Seo E."/>
            <person name="Kim K.-T."/>
            <person name="Kim M.-S."/>
            <person name="Lee J.M."/>
            <person name="Cheong K."/>
            <person name="Shin H.-S."/>
            <person name="Kim S.-B."/>
            <person name="Han K."/>
            <person name="Lee J."/>
            <person name="Park M."/>
            <person name="Lee H.-A."/>
            <person name="Lee H.-Y."/>
            <person name="Lee Y."/>
            <person name="Oh S."/>
            <person name="Lee J.H."/>
            <person name="Choi E."/>
            <person name="Choi E."/>
            <person name="Lee S.E."/>
            <person name="Jeon J."/>
            <person name="Kim H."/>
            <person name="Choi G."/>
            <person name="Song H."/>
            <person name="Lee J."/>
            <person name="Lee S.-C."/>
            <person name="Kwon J.-K."/>
            <person name="Lee H.-Y."/>
            <person name="Koo N."/>
            <person name="Hong Y."/>
            <person name="Kim R.W."/>
            <person name="Kang W.-H."/>
            <person name="Huh J.H."/>
            <person name="Kang B.-C."/>
            <person name="Yang T.-J."/>
            <person name="Lee Y.-H."/>
            <person name="Bennetzen J.L."/>
            <person name="Choi D."/>
        </authorList>
    </citation>
    <scope>NUCLEOTIDE SEQUENCE [LARGE SCALE GENOMIC DNA]</scope>
    <source>
        <strain evidence="3">cv. PBC81</strain>
    </source>
</reference>
<dbReference type="EMBL" id="MLFT02000010">
    <property type="protein sequence ID" value="PHT35730.1"/>
    <property type="molecule type" value="Genomic_DNA"/>
</dbReference>
<dbReference type="PANTHER" id="PTHR37610:SF40">
    <property type="entry name" value="OS01G0909600 PROTEIN"/>
    <property type="match status" value="1"/>
</dbReference>
<gene>
    <name evidence="2" type="ORF">CQW23_23430</name>
</gene>
<comment type="caution">
    <text evidence="2">The sequence shown here is derived from an EMBL/GenBank/DDBJ whole genome shotgun (WGS) entry which is preliminary data.</text>
</comment>
<dbReference type="PANTHER" id="PTHR37610">
    <property type="entry name" value="CCHC-TYPE DOMAIN-CONTAINING PROTEIN"/>
    <property type="match status" value="1"/>
</dbReference>
<dbReference type="AlphaFoldDB" id="A0A2G2VRX9"/>
<dbReference type="Pfam" id="PF14244">
    <property type="entry name" value="Retrotran_gag_3"/>
    <property type="match status" value="1"/>
</dbReference>
<accession>A0A2G2VRX9</accession>
<evidence type="ECO:0000313" key="2">
    <source>
        <dbReference type="EMBL" id="PHT35730.1"/>
    </source>
</evidence>
<feature type="domain" description="Retrotransposon Copia-like N-terminal" evidence="1">
    <location>
        <begin position="25"/>
        <end position="71"/>
    </location>
</feature>
<dbReference type="OrthoDB" id="5544992at2759"/>
<name>A0A2G2VRX9_CAPBA</name>
<reference evidence="2 3" key="1">
    <citation type="journal article" date="2017" name="Genome Biol.">
        <title>New reference genome sequences of hot pepper reveal the massive evolution of plant disease-resistance genes by retroduplication.</title>
        <authorList>
            <person name="Kim S."/>
            <person name="Park J."/>
            <person name="Yeom S.I."/>
            <person name="Kim Y.M."/>
            <person name="Seo E."/>
            <person name="Kim K.T."/>
            <person name="Kim M.S."/>
            <person name="Lee J.M."/>
            <person name="Cheong K."/>
            <person name="Shin H.S."/>
            <person name="Kim S.B."/>
            <person name="Han K."/>
            <person name="Lee J."/>
            <person name="Park M."/>
            <person name="Lee H.A."/>
            <person name="Lee H.Y."/>
            <person name="Lee Y."/>
            <person name="Oh S."/>
            <person name="Lee J.H."/>
            <person name="Choi E."/>
            <person name="Choi E."/>
            <person name="Lee S.E."/>
            <person name="Jeon J."/>
            <person name="Kim H."/>
            <person name="Choi G."/>
            <person name="Song H."/>
            <person name="Lee J."/>
            <person name="Lee S.C."/>
            <person name="Kwon J.K."/>
            <person name="Lee H.Y."/>
            <person name="Koo N."/>
            <person name="Hong Y."/>
            <person name="Kim R.W."/>
            <person name="Kang W.H."/>
            <person name="Huh J.H."/>
            <person name="Kang B.C."/>
            <person name="Yang T.J."/>
            <person name="Lee Y.H."/>
            <person name="Bennetzen J.L."/>
            <person name="Choi D."/>
        </authorList>
    </citation>
    <scope>NUCLEOTIDE SEQUENCE [LARGE SCALE GENOMIC DNA]</scope>
    <source>
        <strain evidence="3">cv. PBC81</strain>
    </source>
</reference>
<organism evidence="2 3">
    <name type="scientific">Capsicum baccatum</name>
    <name type="common">Peruvian pepper</name>
    <dbReference type="NCBI Taxonomy" id="33114"/>
    <lineage>
        <taxon>Eukaryota</taxon>
        <taxon>Viridiplantae</taxon>
        <taxon>Streptophyta</taxon>
        <taxon>Embryophyta</taxon>
        <taxon>Tracheophyta</taxon>
        <taxon>Spermatophyta</taxon>
        <taxon>Magnoliopsida</taxon>
        <taxon>eudicotyledons</taxon>
        <taxon>Gunneridae</taxon>
        <taxon>Pentapetalae</taxon>
        <taxon>asterids</taxon>
        <taxon>lamiids</taxon>
        <taxon>Solanales</taxon>
        <taxon>Solanaceae</taxon>
        <taxon>Solanoideae</taxon>
        <taxon>Capsiceae</taxon>
        <taxon>Capsicum</taxon>
    </lineage>
</organism>
<dbReference type="Proteomes" id="UP000224567">
    <property type="component" value="Unassembled WGS sequence"/>
</dbReference>
<evidence type="ECO:0000259" key="1">
    <source>
        <dbReference type="Pfam" id="PF14244"/>
    </source>
</evidence>